<dbReference type="Gene3D" id="3.30.530.20">
    <property type="match status" value="1"/>
</dbReference>
<name>A4GI66_9BACT</name>
<dbReference type="SUPFAM" id="SSF55961">
    <property type="entry name" value="Bet v1-like"/>
    <property type="match status" value="1"/>
</dbReference>
<evidence type="ECO:0000313" key="1">
    <source>
        <dbReference type="EMBL" id="ABL97777.1"/>
    </source>
</evidence>
<reference evidence="1" key="1">
    <citation type="journal article" date="2007" name="Environ. Microbiol.">
        <title>Proteorhodopsin photosystem gene clusters exhibit co-evolutionary trends and shared ancestry among diverse marine microbial phyla.</title>
        <authorList>
            <person name="McCarren J."/>
            <person name="Delong E.F."/>
        </authorList>
    </citation>
    <scope>NUCLEOTIDE SEQUENCE</scope>
</reference>
<dbReference type="InterPro" id="IPR023393">
    <property type="entry name" value="START-like_dom_sf"/>
</dbReference>
<dbReference type="EMBL" id="EF089401">
    <property type="protein sequence ID" value="ABL97777.1"/>
    <property type="molecule type" value="Genomic_DNA"/>
</dbReference>
<proteinExistence type="predicted"/>
<accession>A4GI66</accession>
<evidence type="ECO:0008006" key="2">
    <source>
        <dbReference type="Google" id="ProtNLM"/>
    </source>
</evidence>
<protein>
    <recommendedName>
        <fullName evidence="2">Coenzyme Q-binding protein COQ10 START domain-containing protein</fullName>
    </recommendedName>
</protein>
<gene>
    <name evidence="1" type="ORF">ALOHA_HF1029C11.0004</name>
</gene>
<dbReference type="AlphaFoldDB" id="A4GI66"/>
<organism evidence="1">
    <name type="scientific">uncultured marine bacterium HF10_29C11</name>
    <dbReference type="NCBI Taxonomy" id="415445"/>
    <lineage>
        <taxon>Bacteria</taxon>
        <taxon>environmental samples</taxon>
    </lineage>
</organism>
<sequence length="168" mass="19426">MKSIKTNSPISVRKSFDVSSDALWELVSAPGNLNDSHPFCKSNETIQWDDEGHVDRLVYLNGRTYIRQFLTWDEGEGYTLRIGEENGLQSFVRWEIDAISENKSQLTITVHPYLLAGYPKVVSILPYQLWIKPKMRRYLRSVVSGFDYVARTGKAVPRNHFGRHSWFS</sequence>